<evidence type="ECO:0000256" key="3">
    <source>
        <dbReference type="ARBA" id="ARBA00022692"/>
    </source>
</evidence>
<evidence type="ECO:0000313" key="9">
    <source>
        <dbReference type="EMBL" id="MFB9676328.1"/>
    </source>
</evidence>
<feature type="transmembrane region" description="Helical" evidence="7">
    <location>
        <begin position="119"/>
        <end position="136"/>
    </location>
</feature>
<feature type="transmembrane region" description="Helical" evidence="7">
    <location>
        <begin position="236"/>
        <end position="255"/>
    </location>
</feature>
<evidence type="ECO:0000313" key="10">
    <source>
        <dbReference type="Proteomes" id="UP001589610"/>
    </source>
</evidence>
<sequence length="321" mass="33434">MTRAREGTLSPPPPVTGAAPHPAGRSVLARYLALALTWGASFLFIKVALTGLSPAQTVLGRLALGALALNVIMLVTRRRWPRRPVFWAHMGVIALMLCVVPFLLFAWAGQYIPSGLSSIYNATTPLMTMLVTLAALRQERLGAAGVLGLLLGAAGVVVVLAPWNLGAQTGPWWAQAACLGATFCYGLAFAYTRRFVLAYGHDAPTIAAAQITVAALIMLALSPLLATGPVRLDLPVVASMAALGVFGTGLAYVWNTSVIARWGAATASTVTYLTPLVGVVLGVVVLGETLTWNQPVGAVVVVAGIMTGQGVIGSWSGRRSP</sequence>
<dbReference type="Proteomes" id="UP001589610">
    <property type="component" value="Unassembled WGS sequence"/>
</dbReference>
<feature type="transmembrane region" description="Helical" evidence="7">
    <location>
        <begin position="172"/>
        <end position="191"/>
    </location>
</feature>
<feature type="transmembrane region" description="Helical" evidence="7">
    <location>
        <begin position="296"/>
        <end position="315"/>
    </location>
</feature>
<gene>
    <name evidence="9" type="ORF">ACFFRH_12605</name>
</gene>
<feature type="transmembrane region" description="Helical" evidence="7">
    <location>
        <begin position="262"/>
        <end position="284"/>
    </location>
</feature>
<dbReference type="InterPro" id="IPR037185">
    <property type="entry name" value="EmrE-like"/>
</dbReference>
<evidence type="ECO:0000256" key="7">
    <source>
        <dbReference type="SAM" id="Phobius"/>
    </source>
</evidence>
<comment type="subcellular location">
    <subcellularLocation>
        <location evidence="1">Membrane</location>
        <topology evidence="1">Multi-pass membrane protein</topology>
    </subcellularLocation>
</comment>
<keyword evidence="10" id="KW-1185">Reference proteome</keyword>
<feature type="transmembrane region" description="Helical" evidence="7">
    <location>
        <begin position="58"/>
        <end position="75"/>
    </location>
</feature>
<evidence type="ECO:0000256" key="4">
    <source>
        <dbReference type="ARBA" id="ARBA00022989"/>
    </source>
</evidence>
<dbReference type="PANTHER" id="PTHR32322">
    <property type="entry name" value="INNER MEMBRANE TRANSPORTER"/>
    <property type="match status" value="1"/>
</dbReference>
<keyword evidence="4 7" id="KW-1133">Transmembrane helix</keyword>
<reference evidence="9 10" key="1">
    <citation type="submission" date="2024-09" db="EMBL/GenBank/DDBJ databases">
        <authorList>
            <person name="Sun Q."/>
            <person name="Mori K."/>
        </authorList>
    </citation>
    <scope>NUCLEOTIDE SEQUENCE [LARGE SCALE GENOMIC DNA]</scope>
    <source>
        <strain evidence="9 10">JCM 3028</strain>
    </source>
</reference>
<feature type="transmembrane region" description="Helical" evidence="7">
    <location>
        <begin position="203"/>
        <end position="224"/>
    </location>
</feature>
<proteinExistence type="inferred from homology"/>
<accession>A0ABV5TB69</accession>
<dbReference type="InterPro" id="IPR000620">
    <property type="entry name" value="EamA_dom"/>
</dbReference>
<dbReference type="RefSeq" id="WP_344745160.1">
    <property type="nucleotide sequence ID" value="NZ_BAAAWW010000060.1"/>
</dbReference>
<evidence type="ECO:0000256" key="1">
    <source>
        <dbReference type="ARBA" id="ARBA00004141"/>
    </source>
</evidence>
<feature type="domain" description="EamA" evidence="8">
    <location>
        <begin position="174"/>
        <end position="306"/>
    </location>
</feature>
<dbReference type="SUPFAM" id="SSF103481">
    <property type="entry name" value="Multidrug resistance efflux transporter EmrE"/>
    <property type="match status" value="2"/>
</dbReference>
<dbReference type="Pfam" id="PF00892">
    <property type="entry name" value="EamA"/>
    <property type="match status" value="2"/>
</dbReference>
<organism evidence="9 10">
    <name type="scientific">Streptosporangium vulgare</name>
    <dbReference type="NCBI Taxonomy" id="46190"/>
    <lineage>
        <taxon>Bacteria</taxon>
        <taxon>Bacillati</taxon>
        <taxon>Actinomycetota</taxon>
        <taxon>Actinomycetes</taxon>
        <taxon>Streptosporangiales</taxon>
        <taxon>Streptosporangiaceae</taxon>
        <taxon>Streptosporangium</taxon>
    </lineage>
</organism>
<evidence type="ECO:0000256" key="5">
    <source>
        <dbReference type="ARBA" id="ARBA00023136"/>
    </source>
</evidence>
<comment type="caution">
    <text evidence="9">The sequence shown here is derived from an EMBL/GenBank/DDBJ whole genome shotgun (WGS) entry which is preliminary data.</text>
</comment>
<keyword evidence="3 7" id="KW-0812">Transmembrane</keyword>
<keyword evidence="5 7" id="KW-0472">Membrane</keyword>
<feature type="transmembrane region" description="Helical" evidence="7">
    <location>
        <begin position="31"/>
        <end position="52"/>
    </location>
</feature>
<feature type="domain" description="EamA" evidence="8">
    <location>
        <begin position="32"/>
        <end position="160"/>
    </location>
</feature>
<name>A0ABV5TB69_9ACTN</name>
<dbReference type="EMBL" id="JBHMBS010000005">
    <property type="protein sequence ID" value="MFB9676328.1"/>
    <property type="molecule type" value="Genomic_DNA"/>
</dbReference>
<dbReference type="PANTHER" id="PTHR32322:SF9">
    <property type="entry name" value="AMINO-ACID METABOLITE EFFLUX PUMP-RELATED"/>
    <property type="match status" value="1"/>
</dbReference>
<feature type="transmembrane region" description="Helical" evidence="7">
    <location>
        <begin position="87"/>
        <end position="107"/>
    </location>
</feature>
<comment type="similarity">
    <text evidence="2">Belongs to the EamA transporter family.</text>
</comment>
<evidence type="ECO:0000256" key="6">
    <source>
        <dbReference type="SAM" id="MobiDB-lite"/>
    </source>
</evidence>
<feature type="region of interest" description="Disordered" evidence="6">
    <location>
        <begin position="1"/>
        <end position="21"/>
    </location>
</feature>
<dbReference type="InterPro" id="IPR050638">
    <property type="entry name" value="AA-Vitamin_Transporters"/>
</dbReference>
<feature type="transmembrane region" description="Helical" evidence="7">
    <location>
        <begin position="143"/>
        <end position="166"/>
    </location>
</feature>
<evidence type="ECO:0000256" key="2">
    <source>
        <dbReference type="ARBA" id="ARBA00007362"/>
    </source>
</evidence>
<evidence type="ECO:0000259" key="8">
    <source>
        <dbReference type="Pfam" id="PF00892"/>
    </source>
</evidence>
<protein>
    <submittedName>
        <fullName evidence="9">DMT family transporter</fullName>
    </submittedName>
</protein>